<dbReference type="EMBL" id="FRBL01000008">
    <property type="protein sequence ID" value="SHM46422.1"/>
    <property type="molecule type" value="Genomic_DNA"/>
</dbReference>
<protein>
    <submittedName>
        <fullName evidence="2">Microcystin-dependent protein</fullName>
    </submittedName>
</protein>
<keyword evidence="3" id="KW-1185">Reference proteome</keyword>
<sequence>MEPYLASLLLFAGNFAIRGYQFCWGQILSIAQNTALFSLVGTTYGGNGQTTFGLPDLRGRFPMGWGQGPGLPNYSLGQIAGTPTTTLLITNMPAHNHTGTIASASVAQAASAAAATTNTPGSTVVPAQLPTIGGGPSAQPINGYAVPDNTTFLAPTTNVTGTVNVGIAGGSQPFSIMNPYLAMSWLIATEGIFPSRN</sequence>
<dbReference type="STRING" id="1419482.SAMN05444266_108169"/>
<evidence type="ECO:0000313" key="2">
    <source>
        <dbReference type="EMBL" id="SHM46422.1"/>
    </source>
</evidence>
<dbReference type="RefSeq" id="WP_073085048.1">
    <property type="nucleotide sequence ID" value="NZ_FRBL01000008.1"/>
</dbReference>
<dbReference type="InterPro" id="IPR037053">
    <property type="entry name" value="Phage_tail_collar_dom_sf"/>
</dbReference>
<dbReference type="Pfam" id="PF07484">
    <property type="entry name" value="Collar"/>
    <property type="match status" value="1"/>
</dbReference>
<feature type="domain" description="Phage tail collar" evidence="1">
    <location>
        <begin position="9"/>
        <end position="62"/>
    </location>
</feature>
<name>A0A1M7J0J8_9BACT</name>
<proteinExistence type="predicted"/>
<dbReference type="Gene3D" id="3.90.1340.10">
    <property type="entry name" value="Phage tail collar domain"/>
    <property type="match status" value="1"/>
</dbReference>
<dbReference type="InterPro" id="IPR011083">
    <property type="entry name" value="Phage_tail_collar_dom"/>
</dbReference>
<dbReference type="OrthoDB" id="9810174at2"/>
<accession>A0A1M7J0J8</accession>
<evidence type="ECO:0000259" key="1">
    <source>
        <dbReference type="Pfam" id="PF07484"/>
    </source>
</evidence>
<dbReference type="Proteomes" id="UP000184420">
    <property type="component" value="Unassembled WGS sequence"/>
</dbReference>
<evidence type="ECO:0000313" key="3">
    <source>
        <dbReference type="Proteomes" id="UP000184420"/>
    </source>
</evidence>
<dbReference type="SUPFAM" id="SSF88874">
    <property type="entry name" value="Receptor-binding domain of short tail fibre protein gp12"/>
    <property type="match status" value="1"/>
</dbReference>
<organism evidence="2 3">
    <name type="scientific">Chitinophaga jiangningensis</name>
    <dbReference type="NCBI Taxonomy" id="1419482"/>
    <lineage>
        <taxon>Bacteria</taxon>
        <taxon>Pseudomonadati</taxon>
        <taxon>Bacteroidota</taxon>
        <taxon>Chitinophagia</taxon>
        <taxon>Chitinophagales</taxon>
        <taxon>Chitinophagaceae</taxon>
        <taxon>Chitinophaga</taxon>
    </lineage>
</organism>
<dbReference type="AlphaFoldDB" id="A0A1M7J0J8"/>
<gene>
    <name evidence="2" type="ORF">SAMN05444266_108169</name>
</gene>
<reference evidence="2 3" key="1">
    <citation type="submission" date="2016-11" db="EMBL/GenBank/DDBJ databases">
        <authorList>
            <person name="Jaros S."/>
            <person name="Januszkiewicz K."/>
            <person name="Wedrychowicz H."/>
        </authorList>
    </citation>
    <scope>NUCLEOTIDE SEQUENCE [LARGE SCALE GENOMIC DNA]</scope>
    <source>
        <strain evidence="2 3">DSM 27406</strain>
    </source>
</reference>